<gene>
    <name evidence="3" type="ORF">FO442_03190</name>
</gene>
<evidence type="ECO:0000256" key="1">
    <source>
        <dbReference type="ARBA" id="ARBA00022679"/>
    </source>
</evidence>
<dbReference type="Pfam" id="PF00534">
    <property type="entry name" value="Glycos_transf_1"/>
    <property type="match status" value="1"/>
</dbReference>
<name>A0A556N7M3_9FLAO</name>
<sequence length="373" mass="42772">MKIAFLSTFYPFRGGIAQFNASIYRVFEKEHSVKAFTFKRQYPNFLFPGETQYVTEKDQVDRIPAIPVLDTINPVSYLKTARLIRKFGPDVLILRYWMTFFAPSLGMVAKKLKKETKIICILDNLIPHEKRFFDTAFNRFYLKQIDGFVVMSDSVLNDLLSAKPHAKYIRIDHPLYDHFGEKKTKEEACRELKLDPAKKYALFFGFIREYKGLDLLIDAFKTVDPSIELIIAGEVYGSFDKYRKQLQDPAISGRVHVFNNYISDAEVTHFFSAAEVCVLPYRSATQSGITAISYHFDLPIIATDVGGLKETIEDGVTGMIVKEITGQAISDAINTYFLGNSKESYFEAIQNYKRANSWEAFSDKVLDFIEDLK</sequence>
<evidence type="ECO:0000313" key="4">
    <source>
        <dbReference type="Proteomes" id="UP000316008"/>
    </source>
</evidence>
<keyword evidence="1 3" id="KW-0808">Transferase</keyword>
<feature type="domain" description="Glycosyl transferase family 1" evidence="2">
    <location>
        <begin position="186"/>
        <end position="343"/>
    </location>
</feature>
<dbReference type="AlphaFoldDB" id="A0A556N7M3"/>
<dbReference type="GO" id="GO:0009103">
    <property type="term" value="P:lipopolysaccharide biosynthetic process"/>
    <property type="evidence" value="ECO:0007669"/>
    <property type="project" value="TreeGrafter"/>
</dbReference>
<dbReference type="EMBL" id="VLPL01000001">
    <property type="protein sequence ID" value="TSJ48155.1"/>
    <property type="molecule type" value="Genomic_DNA"/>
</dbReference>
<protein>
    <submittedName>
        <fullName evidence="3">Glycosyltransferase</fullName>
    </submittedName>
</protein>
<dbReference type="Gene3D" id="3.40.50.2000">
    <property type="entry name" value="Glycogen Phosphorylase B"/>
    <property type="match status" value="2"/>
</dbReference>
<dbReference type="PANTHER" id="PTHR46401:SF2">
    <property type="entry name" value="GLYCOSYLTRANSFERASE WBBK-RELATED"/>
    <property type="match status" value="1"/>
</dbReference>
<reference evidence="3 4" key="1">
    <citation type="submission" date="2019-07" db="EMBL/GenBank/DDBJ databases">
        <authorList>
            <person name="Huq M.A."/>
        </authorList>
    </citation>
    <scope>NUCLEOTIDE SEQUENCE [LARGE SCALE GENOMIC DNA]</scope>
    <source>
        <strain evidence="3 4">MAH-3</strain>
    </source>
</reference>
<dbReference type="GO" id="GO:0016757">
    <property type="term" value="F:glycosyltransferase activity"/>
    <property type="evidence" value="ECO:0007669"/>
    <property type="project" value="InterPro"/>
</dbReference>
<dbReference type="Proteomes" id="UP000316008">
    <property type="component" value="Unassembled WGS sequence"/>
</dbReference>
<keyword evidence="4" id="KW-1185">Reference proteome</keyword>
<dbReference type="OrthoDB" id="9771846at2"/>
<dbReference type="InterPro" id="IPR001296">
    <property type="entry name" value="Glyco_trans_1"/>
</dbReference>
<organism evidence="3 4">
    <name type="scientific">Fluviicola chungangensis</name>
    <dbReference type="NCBI Taxonomy" id="2597671"/>
    <lineage>
        <taxon>Bacteria</taxon>
        <taxon>Pseudomonadati</taxon>
        <taxon>Bacteroidota</taxon>
        <taxon>Flavobacteriia</taxon>
        <taxon>Flavobacteriales</taxon>
        <taxon>Crocinitomicaceae</taxon>
        <taxon>Fluviicola</taxon>
    </lineage>
</organism>
<comment type="caution">
    <text evidence="3">The sequence shown here is derived from an EMBL/GenBank/DDBJ whole genome shotgun (WGS) entry which is preliminary data.</text>
</comment>
<dbReference type="SUPFAM" id="SSF53756">
    <property type="entry name" value="UDP-Glycosyltransferase/glycogen phosphorylase"/>
    <property type="match status" value="1"/>
</dbReference>
<proteinExistence type="predicted"/>
<accession>A0A556N7M3</accession>
<dbReference type="PANTHER" id="PTHR46401">
    <property type="entry name" value="GLYCOSYLTRANSFERASE WBBK-RELATED"/>
    <property type="match status" value="1"/>
</dbReference>
<evidence type="ECO:0000313" key="3">
    <source>
        <dbReference type="EMBL" id="TSJ48155.1"/>
    </source>
</evidence>
<evidence type="ECO:0000259" key="2">
    <source>
        <dbReference type="Pfam" id="PF00534"/>
    </source>
</evidence>
<dbReference type="RefSeq" id="WP_144331690.1">
    <property type="nucleotide sequence ID" value="NZ_VLPL01000001.1"/>
</dbReference>